<dbReference type="EMBL" id="KZ824981">
    <property type="protein sequence ID" value="RAH66564.1"/>
    <property type="molecule type" value="Genomic_DNA"/>
</dbReference>
<evidence type="ECO:0000313" key="2">
    <source>
        <dbReference type="Proteomes" id="UP000249661"/>
    </source>
</evidence>
<evidence type="ECO:0000313" key="1">
    <source>
        <dbReference type="EMBL" id="RAH66564.1"/>
    </source>
</evidence>
<accession>A0ACD1GZC1</accession>
<keyword evidence="2" id="KW-1185">Reference proteome</keyword>
<name>A0ACD1GZC1_9EURO</name>
<proteinExistence type="predicted"/>
<organism evidence="1 2">
    <name type="scientific">Aspergillus aculeatinus CBS 121060</name>
    <dbReference type="NCBI Taxonomy" id="1448322"/>
    <lineage>
        <taxon>Eukaryota</taxon>
        <taxon>Fungi</taxon>
        <taxon>Dikarya</taxon>
        <taxon>Ascomycota</taxon>
        <taxon>Pezizomycotina</taxon>
        <taxon>Eurotiomycetes</taxon>
        <taxon>Eurotiomycetidae</taxon>
        <taxon>Eurotiales</taxon>
        <taxon>Aspergillaceae</taxon>
        <taxon>Aspergillus</taxon>
        <taxon>Aspergillus subgen. Circumdati</taxon>
    </lineage>
</organism>
<dbReference type="Proteomes" id="UP000249661">
    <property type="component" value="Unassembled WGS sequence"/>
</dbReference>
<sequence length="107" mass="12262">MHAGGLIIFFLFSFPLSFPLLVRAYRISQIVVNARGLDPPGGSINISILLWPLAVFVNTLQWNLGSCWLTFVAVYGPLYPQSCWIYPTNFPMLESCPYEYKQYPRVR</sequence>
<gene>
    <name evidence="1" type="ORF">BO66DRAFT_172373</name>
</gene>
<protein>
    <submittedName>
        <fullName evidence="1">Uncharacterized protein</fullName>
    </submittedName>
</protein>
<reference evidence="1" key="1">
    <citation type="submission" date="2018-02" db="EMBL/GenBank/DDBJ databases">
        <title>The genomes of Aspergillus section Nigri reveals drivers in fungal speciation.</title>
        <authorList>
            <consortium name="DOE Joint Genome Institute"/>
            <person name="Vesth T.C."/>
            <person name="Nybo J."/>
            <person name="Theobald S."/>
            <person name="Brandl J."/>
            <person name="Frisvad J.C."/>
            <person name="Nielsen K.F."/>
            <person name="Lyhne E.K."/>
            <person name="Kogle M.E."/>
            <person name="Kuo A."/>
            <person name="Riley R."/>
            <person name="Clum A."/>
            <person name="Nolan M."/>
            <person name="Lipzen A."/>
            <person name="Salamov A."/>
            <person name="Henrissat B."/>
            <person name="Wiebenga A."/>
            <person name="De vries R.P."/>
            <person name="Grigoriev I.V."/>
            <person name="Mortensen U.H."/>
            <person name="Andersen M.R."/>
            <person name="Baker S.E."/>
        </authorList>
    </citation>
    <scope>NUCLEOTIDE SEQUENCE</scope>
    <source>
        <strain evidence="1">CBS 121060</strain>
    </source>
</reference>